<accession>A0A326U5S3</accession>
<evidence type="ECO:0000313" key="1">
    <source>
        <dbReference type="EMBL" id="PZW29290.1"/>
    </source>
</evidence>
<dbReference type="EMBL" id="QKUF01000009">
    <property type="protein sequence ID" value="PZW29290.1"/>
    <property type="molecule type" value="Genomic_DNA"/>
</dbReference>
<reference evidence="1 2" key="1">
    <citation type="submission" date="2018-06" db="EMBL/GenBank/DDBJ databases">
        <title>Genomic Encyclopedia of Archaeal and Bacterial Type Strains, Phase II (KMG-II): from individual species to whole genera.</title>
        <authorList>
            <person name="Goeker M."/>
        </authorList>
    </citation>
    <scope>NUCLEOTIDE SEQUENCE [LARGE SCALE GENOMIC DNA]</scope>
    <source>
        <strain evidence="1 2">ATCC BAA-1881</strain>
    </source>
</reference>
<protein>
    <submittedName>
        <fullName evidence="1">Uncharacterized protein</fullName>
    </submittedName>
</protein>
<dbReference type="RefSeq" id="WP_137686004.1">
    <property type="nucleotide sequence ID" value="NZ_BIFX01000001.1"/>
</dbReference>
<organism evidence="1 2">
    <name type="scientific">Thermosporothrix hazakensis</name>
    <dbReference type="NCBI Taxonomy" id="644383"/>
    <lineage>
        <taxon>Bacteria</taxon>
        <taxon>Bacillati</taxon>
        <taxon>Chloroflexota</taxon>
        <taxon>Ktedonobacteria</taxon>
        <taxon>Ktedonobacterales</taxon>
        <taxon>Thermosporotrichaceae</taxon>
        <taxon>Thermosporothrix</taxon>
    </lineage>
</organism>
<evidence type="ECO:0000313" key="2">
    <source>
        <dbReference type="Proteomes" id="UP000248806"/>
    </source>
</evidence>
<dbReference type="AlphaFoldDB" id="A0A326U5S3"/>
<comment type="caution">
    <text evidence="1">The sequence shown here is derived from an EMBL/GenBank/DDBJ whole genome shotgun (WGS) entry which is preliminary data.</text>
</comment>
<gene>
    <name evidence="1" type="ORF">EI42_03012</name>
</gene>
<name>A0A326U5S3_THEHA</name>
<dbReference type="Proteomes" id="UP000248806">
    <property type="component" value="Unassembled WGS sequence"/>
</dbReference>
<proteinExistence type="predicted"/>
<sequence length="121" mass="14365">MTRQHWQRESAIMEHGHEHEQPAREDLFIQLLHDDYHFYRGKGKAHIVQEKVTRMGENVTLDWGAQTLCGLDIQSLKRLKERELRDDDLCAVCRHSAFVIQPYQKDAQRHYIREVSKQVEG</sequence>
<keyword evidence="2" id="KW-1185">Reference proteome</keyword>